<organism evidence="1 2">
    <name type="scientific">Mucilaginibacter limnophilus</name>
    <dbReference type="NCBI Taxonomy" id="1932778"/>
    <lineage>
        <taxon>Bacteria</taxon>
        <taxon>Pseudomonadati</taxon>
        <taxon>Bacteroidota</taxon>
        <taxon>Sphingobacteriia</taxon>
        <taxon>Sphingobacteriales</taxon>
        <taxon>Sphingobacteriaceae</taxon>
        <taxon>Mucilaginibacter</taxon>
    </lineage>
</organism>
<gene>
    <name evidence="1" type="ORF">EOD41_05320</name>
</gene>
<proteinExistence type="predicted"/>
<dbReference type="InterPro" id="IPR009097">
    <property type="entry name" value="Cyclic_Pdiesterase"/>
</dbReference>
<dbReference type="SUPFAM" id="SSF55144">
    <property type="entry name" value="LigT-like"/>
    <property type="match status" value="1"/>
</dbReference>
<evidence type="ECO:0008006" key="3">
    <source>
        <dbReference type="Google" id="ProtNLM"/>
    </source>
</evidence>
<dbReference type="EMBL" id="SACK01000002">
    <property type="protein sequence ID" value="RVU01385.1"/>
    <property type="molecule type" value="Genomic_DNA"/>
</dbReference>
<accession>A0A3S2V2B5</accession>
<dbReference type="OrthoDB" id="1351981at2"/>
<dbReference type="RefSeq" id="WP_127703760.1">
    <property type="nucleotide sequence ID" value="NZ_SACK01000002.1"/>
</dbReference>
<evidence type="ECO:0000313" key="2">
    <source>
        <dbReference type="Proteomes" id="UP000282759"/>
    </source>
</evidence>
<name>A0A3S2V2B5_9SPHI</name>
<dbReference type="Gene3D" id="3.90.1140.10">
    <property type="entry name" value="Cyclic phosphodiesterase"/>
    <property type="match status" value="1"/>
</dbReference>
<protein>
    <recommendedName>
        <fullName evidence="3">2'-5' RNA ligase family protein</fullName>
    </recommendedName>
</protein>
<dbReference type="Pfam" id="PF13563">
    <property type="entry name" value="2_5_RNA_ligase2"/>
    <property type="match status" value="1"/>
</dbReference>
<sequence length="196" mass="23276">MENNIQYLAIIKPDRWVMSDTMRMKIRCKREYGWDSSPPHFTVLDIIQPASNEERLIKCFERNVSNISTFQINVCGFDYFSRSTYTLYVKLKEEKEFSEMAKYIKKFLKPILKSVKYYPPHYNTKNAHLTIAKGIPEFEFLKAWSRWENVEYESSTIANSILLLRRPFASVNFRYDVIGEYPFLQTGPLDTQMSLF</sequence>
<dbReference type="AlphaFoldDB" id="A0A3S2V2B5"/>
<reference evidence="1 2" key="1">
    <citation type="submission" date="2019-01" db="EMBL/GenBank/DDBJ databases">
        <authorList>
            <person name="Chen W.-M."/>
        </authorList>
    </citation>
    <scope>NUCLEOTIDE SEQUENCE [LARGE SCALE GENOMIC DNA]</scope>
    <source>
        <strain evidence="1 2">YBJ-36</strain>
    </source>
</reference>
<comment type="caution">
    <text evidence="1">The sequence shown here is derived from an EMBL/GenBank/DDBJ whole genome shotgun (WGS) entry which is preliminary data.</text>
</comment>
<dbReference type="Proteomes" id="UP000282759">
    <property type="component" value="Unassembled WGS sequence"/>
</dbReference>
<keyword evidence="2" id="KW-1185">Reference proteome</keyword>
<evidence type="ECO:0000313" key="1">
    <source>
        <dbReference type="EMBL" id="RVU01385.1"/>
    </source>
</evidence>